<evidence type="ECO:0000313" key="1">
    <source>
        <dbReference type="EMBL" id="TRY15890.1"/>
    </source>
</evidence>
<keyword evidence="2" id="KW-1185">Reference proteome</keyword>
<gene>
    <name evidence="1" type="ORF">FN961_02605</name>
</gene>
<sequence length="124" mass="14523">MCQCFPQFERQDPAINVLRHKIRHAEEVDNPSLVLIWFSMEEALMGACKHAAWSLHVAEYRLLLDTLSDDMLAGHWRLWCLDNIYKPLSVLSRLVDCDAQKQELEKLFYELRVTSEFFKPGLAQ</sequence>
<dbReference type="RefSeq" id="WP_143562985.1">
    <property type="nucleotide sequence ID" value="NZ_BMPL01000002.1"/>
</dbReference>
<reference evidence="2" key="1">
    <citation type="submission" date="2019-07" db="EMBL/GenBank/DDBJ databases">
        <title>Shewanella sp. YLB-08 draft genomic sequence.</title>
        <authorList>
            <person name="Yu L."/>
        </authorList>
    </citation>
    <scope>NUCLEOTIDE SEQUENCE [LARGE SCALE GENOMIC DNA]</scope>
    <source>
        <strain evidence="2">JCM 20706</strain>
    </source>
</reference>
<proteinExistence type="predicted"/>
<dbReference type="Proteomes" id="UP000318126">
    <property type="component" value="Unassembled WGS sequence"/>
</dbReference>
<comment type="caution">
    <text evidence="1">The sequence shown here is derived from an EMBL/GenBank/DDBJ whole genome shotgun (WGS) entry which is preliminary data.</text>
</comment>
<dbReference type="OrthoDB" id="8900369at2"/>
<accession>A0A553JTX8</accession>
<organism evidence="1 2">
    <name type="scientific">Shewanella hanedai</name>
    <name type="common">Alteromonas hanedai</name>
    <dbReference type="NCBI Taxonomy" id="25"/>
    <lineage>
        <taxon>Bacteria</taxon>
        <taxon>Pseudomonadati</taxon>
        <taxon>Pseudomonadota</taxon>
        <taxon>Gammaproteobacteria</taxon>
        <taxon>Alteromonadales</taxon>
        <taxon>Shewanellaceae</taxon>
        <taxon>Shewanella</taxon>
    </lineage>
</organism>
<name>A0A553JTX8_SHEHA</name>
<protein>
    <submittedName>
        <fullName evidence="1">Uncharacterized protein</fullName>
    </submittedName>
</protein>
<evidence type="ECO:0000313" key="2">
    <source>
        <dbReference type="Proteomes" id="UP000318126"/>
    </source>
</evidence>
<dbReference type="EMBL" id="VKGK01000002">
    <property type="protein sequence ID" value="TRY15890.1"/>
    <property type="molecule type" value="Genomic_DNA"/>
</dbReference>
<dbReference type="AlphaFoldDB" id="A0A553JTX8"/>